<dbReference type="RefSeq" id="WP_145060743.1">
    <property type="nucleotide sequence ID" value="NZ_CP036263.1"/>
</dbReference>
<dbReference type="OrthoDB" id="234267at2"/>
<dbReference type="AlphaFoldDB" id="A0A517MXC6"/>
<keyword evidence="1" id="KW-0175">Coiled coil</keyword>
<feature type="region of interest" description="Disordered" evidence="2">
    <location>
        <begin position="384"/>
        <end position="414"/>
    </location>
</feature>
<dbReference type="InterPro" id="IPR050445">
    <property type="entry name" value="Bact_polysacc_biosynth/exp"/>
</dbReference>
<dbReference type="PANTHER" id="PTHR32309">
    <property type="entry name" value="TYROSINE-PROTEIN KINASE"/>
    <property type="match status" value="1"/>
</dbReference>
<evidence type="ECO:0000256" key="2">
    <source>
        <dbReference type="SAM" id="MobiDB-lite"/>
    </source>
</evidence>
<feature type="coiled-coil region" evidence="1">
    <location>
        <begin position="178"/>
        <end position="205"/>
    </location>
</feature>
<keyword evidence="3" id="KW-0812">Transmembrane</keyword>
<keyword evidence="3" id="KW-1133">Transmembrane helix</keyword>
<gene>
    <name evidence="4" type="ORF">HG15A2_28590</name>
</gene>
<evidence type="ECO:0000313" key="5">
    <source>
        <dbReference type="Proteomes" id="UP000319852"/>
    </source>
</evidence>
<keyword evidence="5" id="KW-1185">Reference proteome</keyword>
<dbReference type="EMBL" id="CP036263">
    <property type="protein sequence ID" value="QDS99535.1"/>
    <property type="molecule type" value="Genomic_DNA"/>
</dbReference>
<feature type="transmembrane region" description="Helical" evidence="3">
    <location>
        <begin position="22"/>
        <end position="41"/>
    </location>
</feature>
<evidence type="ECO:0000313" key="4">
    <source>
        <dbReference type="EMBL" id="QDS99535.1"/>
    </source>
</evidence>
<proteinExistence type="predicted"/>
<feature type="region of interest" description="Disordered" evidence="2">
    <location>
        <begin position="571"/>
        <end position="596"/>
    </location>
</feature>
<feature type="compositionally biased region" description="Low complexity" evidence="2">
    <location>
        <begin position="385"/>
        <end position="396"/>
    </location>
</feature>
<evidence type="ECO:0008006" key="6">
    <source>
        <dbReference type="Google" id="ProtNLM"/>
    </source>
</evidence>
<evidence type="ECO:0000256" key="1">
    <source>
        <dbReference type="SAM" id="Coils"/>
    </source>
</evidence>
<sequence>MSNVESLSYNARQTVRRLTDNAAVWILSAIICCGLAFIFAMTTSRPWEASQAVVVRQETNISADRPGHFADLYEMRTLQETILELAKSRQVIAATLMAVEAAESGLQASEPSDKDIEKFRKQFMMLPPSGAEFGKTEVFYLRVKNNNRQQALNLVSEVTRQLDARLQALRNEQGLGLVRELAQQVQLAEDLNTKETERLSEFEAEVGSELGELRMLHSSFSGQSDLRQQFVGLETDARRFQTEMRDSQELLELLQAAQNDPLKIVATPNSLLASQPALRRLKDGLIDAQLASARLQGTRSAEHPRVLSAKEAEEGIRRDLYNELQSSIETAQAELELNKTRHTHAKTQLAAVEQRLAELAEKRAEYSNRVAALETSRQTLDRVKQQLNSSQASLSAGENASVLTPLDEPETGPGREGLGLATTSLAGLLGGLSLGVGLVLLGGSPSLAAPGVVGANRSQENQAREVVNTTAREWWETAETNAAAAEALAAGKEEERAFAEAATESEARLQKIKTVEGVVINPSEEKQSEVDETVEPPSVEVGSVAETVSPPVIEQPTAEAEPPVAPAVEAQPMQEPERRQEVVEPAPSNETISTPVKTLLLNPGVLPTADGTLDSTDGEFIGMSLEEAMNAAAESR</sequence>
<dbReference type="KEGG" id="amob:HG15A2_28590"/>
<accession>A0A517MXC6</accession>
<name>A0A517MXC6_9BACT</name>
<protein>
    <recommendedName>
        <fullName evidence="6">Polysaccharide chain length determinant N-terminal domain-containing protein</fullName>
    </recommendedName>
</protein>
<organism evidence="4 5">
    <name type="scientific">Adhaeretor mobilis</name>
    <dbReference type="NCBI Taxonomy" id="1930276"/>
    <lineage>
        <taxon>Bacteria</taxon>
        <taxon>Pseudomonadati</taxon>
        <taxon>Planctomycetota</taxon>
        <taxon>Planctomycetia</taxon>
        <taxon>Pirellulales</taxon>
        <taxon>Lacipirellulaceae</taxon>
        <taxon>Adhaeretor</taxon>
    </lineage>
</organism>
<dbReference type="Proteomes" id="UP000319852">
    <property type="component" value="Chromosome"/>
</dbReference>
<keyword evidence="3" id="KW-0472">Membrane</keyword>
<reference evidence="4 5" key="1">
    <citation type="submission" date="2019-02" db="EMBL/GenBank/DDBJ databases">
        <title>Deep-cultivation of Planctomycetes and their phenomic and genomic characterization uncovers novel biology.</title>
        <authorList>
            <person name="Wiegand S."/>
            <person name="Jogler M."/>
            <person name="Boedeker C."/>
            <person name="Pinto D."/>
            <person name="Vollmers J."/>
            <person name="Rivas-Marin E."/>
            <person name="Kohn T."/>
            <person name="Peeters S.H."/>
            <person name="Heuer A."/>
            <person name="Rast P."/>
            <person name="Oberbeckmann S."/>
            <person name="Bunk B."/>
            <person name="Jeske O."/>
            <person name="Meyerdierks A."/>
            <person name="Storesund J.E."/>
            <person name="Kallscheuer N."/>
            <person name="Luecker S."/>
            <person name="Lage O.M."/>
            <person name="Pohl T."/>
            <person name="Merkel B.J."/>
            <person name="Hornburger P."/>
            <person name="Mueller R.-W."/>
            <person name="Bruemmer F."/>
            <person name="Labrenz M."/>
            <person name="Spormann A.M."/>
            <person name="Op den Camp H."/>
            <person name="Overmann J."/>
            <person name="Amann R."/>
            <person name="Jetten M.S.M."/>
            <person name="Mascher T."/>
            <person name="Medema M.H."/>
            <person name="Devos D.P."/>
            <person name="Kaster A.-K."/>
            <person name="Ovreas L."/>
            <person name="Rohde M."/>
            <person name="Galperin M.Y."/>
            <person name="Jogler C."/>
        </authorList>
    </citation>
    <scope>NUCLEOTIDE SEQUENCE [LARGE SCALE GENOMIC DNA]</scope>
    <source>
        <strain evidence="4 5">HG15A2</strain>
    </source>
</reference>
<evidence type="ECO:0000256" key="3">
    <source>
        <dbReference type="SAM" id="Phobius"/>
    </source>
</evidence>
<dbReference type="PANTHER" id="PTHR32309:SF31">
    <property type="entry name" value="CAPSULAR EXOPOLYSACCHARIDE FAMILY"/>
    <property type="match status" value="1"/>
</dbReference>